<dbReference type="RefSeq" id="WP_338504003.1">
    <property type="nucleotide sequence ID" value="NZ_CP145607.1"/>
</dbReference>
<dbReference type="Proteomes" id="UP001382935">
    <property type="component" value="Chromosome"/>
</dbReference>
<sequence>MGKIRPALLTASILCLAAHHGTASAQRVRITGLNDVTFGELTSLQFDASRQQNVCVFSNTRTNGYSIVASGSGLAGSFELASGSSTLPFEVQWAESPGRSIGTSLVPNLVSQGFTSSATHQNCNSGPPAAASLIVIVRGTALSQATAGSYSGSLTLLVVPE</sequence>
<organism evidence="2 3">
    <name type="scientific">Sphingomonas kaistensis</name>
    <dbReference type="NCBI Taxonomy" id="298708"/>
    <lineage>
        <taxon>Bacteria</taxon>
        <taxon>Pseudomonadati</taxon>
        <taxon>Pseudomonadota</taxon>
        <taxon>Alphaproteobacteria</taxon>
        <taxon>Sphingomonadales</taxon>
        <taxon>Sphingomonadaceae</taxon>
        <taxon>Sphingomonas</taxon>
    </lineage>
</organism>
<protein>
    <recommendedName>
        <fullName evidence="4">Spore coat protein U domain-containing protein</fullName>
    </recommendedName>
</protein>
<keyword evidence="3" id="KW-1185">Reference proteome</keyword>
<proteinExistence type="predicted"/>
<keyword evidence="1" id="KW-0732">Signal</keyword>
<gene>
    <name evidence="2" type="ORF">V6R86_09310</name>
</gene>
<reference evidence="2 3" key="1">
    <citation type="submission" date="2024-02" db="EMBL/GenBank/DDBJ databases">
        <title>Full genome sequence of Sphingomonas kaistensis.</title>
        <authorList>
            <person name="Poletto B.L."/>
            <person name="Silva G."/>
            <person name="Galante D."/>
            <person name="Campos K.R."/>
            <person name="Santos M.B.N."/>
            <person name="Sacchi C.T."/>
        </authorList>
    </citation>
    <scope>NUCLEOTIDE SEQUENCE [LARGE SCALE GENOMIC DNA]</scope>
    <source>
        <strain evidence="2 3">MA4R</strain>
    </source>
</reference>
<name>A0ABZ2G199_9SPHN</name>
<accession>A0ABZ2G199</accession>
<feature type="signal peptide" evidence="1">
    <location>
        <begin position="1"/>
        <end position="25"/>
    </location>
</feature>
<dbReference type="EMBL" id="CP145607">
    <property type="protein sequence ID" value="WWM70866.1"/>
    <property type="molecule type" value="Genomic_DNA"/>
</dbReference>
<evidence type="ECO:0000256" key="1">
    <source>
        <dbReference type="SAM" id="SignalP"/>
    </source>
</evidence>
<evidence type="ECO:0008006" key="4">
    <source>
        <dbReference type="Google" id="ProtNLM"/>
    </source>
</evidence>
<evidence type="ECO:0000313" key="3">
    <source>
        <dbReference type="Proteomes" id="UP001382935"/>
    </source>
</evidence>
<evidence type="ECO:0000313" key="2">
    <source>
        <dbReference type="EMBL" id="WWM70866.1"/>
    </source>
</evidence>
<feature type="chain" id="PRO_5045781475" description="Spore coat protein U domain-containing protein" evidence="1">
    <location>
        <begin position="26"/>
        <end position="161"/>
    </location>
</feature>